<evidence type="ECO:0000313" key="3">
    <source>
        <dbReference type="Proteomes" id="UP001365542"/>
    </source>
</evidence>
<keyword evidence="3" id="KW-1185">Reference proteome</keyword>
<sequence>MRRFVGRLVRSSWPCFLRPTTIQLSWCASHHLTTIGRHNGIKTRDVITSTIVSYRRLRRIQDGQLKYQVRYHQDDRDDGRSSKIPEWFHPENWLPKETEDVIYGDDRDLENLPPEPPKQEWWMAAQYPTGKVGKTEDAQETIEPSSEHEEVPEETRARSILADRLNAHAKILTPIFGRESEGFRDFRREAHVESQEMLGKLLVDLPGVRDYREYWLELLRFRARIHGDIGIKDVWIGFSLRNIEPPHVGPTADEMWRYFVKAGLEDEAFLNRLYRHNLQTIEKKGNRRWRLFYTEVVTGFLAKDSAKALMWHRRLLDLNPPKNIWEDFFKSNATDPKHLPTLFKIFASKKIGPSYNFIIPYFCRQEEYETAIWWHEMLFRKGDFPADSHLADRILEYYAFHKPLKDVEGMIRDFHKKNIKLVESTVISLIKARYRTRPIMELFCKLHSEGIVPNDIFGDKFWAFLLTYQRFTEQDVAKYMRRMKIHFIGTSTTKEFVKRGSTIASFIRGIALLHKRKMGVDKEVYDKYFEVKARYKPAEALEESLPIEGMEISRANALLQAYLSTYRWKFFNHVYLNLRRKNVLTCNLFLRRLFMTGSVKQGLELMEEMRVSSTPISSSAQRELLRALLAPRRPGHRPITQSPGADGNKDLYLAENYLRLLLMNGERVDPRIWMEVMKRFGMFRKLKHLKRLCLWLVDWYDPRQGALRQSSTPIKFTDVGRIASLDYENPERVAWTAPPLSHSNRSPQNPLRILFPPTTIRALVEWGFMSMKKRFYVKLIQRNTSLKVKATSRCMWGIRLVKKLQKKGVWVDKRSVARAVRIRLRRLDGSRFRWESFDTNMNKQLHVDLGVIAAIAQKAWGAHEELFPKGSWNTDGGLTKMLRAPMRNFIPRHPRIRTGRRISSQLRMDYRLVPMVSKI</sequence>
<organism evidence="2 3">
    <name type="scientific">Orbilia ellipsospora</name>
    <dbReference type="NCBI Taxonomy" id="2528407"/>
    <lineage>
        <taxon>Eukaryota</taxon>
        <taxon>Fungi</taxon>
        <taxon>Dikarya</taxon>
        <taxon>Ascomycota</taxon>
        <taxon>Pezizomycotina</taxon>
        <taxon>Orbiliomycetes</taxon>
        <taxon>Orbiliales</taxon>
        <taxon>Orbiliaceae</taxon>
        <taxon>Orbilia</taxon>
    </lineage>
</organism>
<dbReference type="AlphaFoldDB" id="A0AAV9XPQ3"/>
<proteinExistence type="predicted"/>
<name>A0AAV9XPQ3_9PEZI</name>
<dbReference type="EMBL" id="JAVHJO010000002">
    <property type="protein sequence ID" value="KAK6542872.1"/>
    <property type="molecule type" value="Genomic_DNA"/>
</dbReference>
<evidence type="ECO:0000256" key="1">
    <source>
        <dbReference type="SAM" id="MobiDB-lite"/>
    </source>
</evidence>
<dbReference type="Proteomes" id="UP001365542">
    <property type="component" value="Unassembled WGS sequence"/>
</dbReference>
<accession>A0AAV9XPQ3</accession>
<reference evidence="2 3" key="1">
    <citation type="submission" date="2019-10" db="EMBL/GenBank/DDBJ databases">
        <authorList>
            <person name="Palmer J.M."/>
        </authorList>
    </citation>
    <scope>NUCLEOTIDE SEQUENCE [LARGE SCALE GENOMIC DNA]</scope>
    <source>
        <strain evidence="2 3">TWF694</strain>
    </source>
</reference>
<feature type="compositionally biased region" description="Basic and acidic residues" evidence="1">
    <location>
        <begin position="145"/>
        <end position="154"/>
    </location>
</feature>
<evidence type="ECO:0000313" key="2">
    <source>
        <dbReference type="EMBL" id="KAK6542872.1"/>
    </source>
</evidence>
<comment type="caution">
    <text evidence="2">The sequence shown here is derived from an EMBL/GenBank/DDBJ whole genome shotgun (WGS) entry which is preliminary data.</text>
</comment>
<feature type="region of interest" description="Disordered" evidence="1">
    <location>
        <begin position="134"/>
        <end position="154"/>
    </location>
</feature>
<gene>
    <name evidence="2" type="ORF">TWF694_006811</name>
</gene>
<protein>
    <submittedName>
        <fullName evidence="2">Uncharacterized protein</fullName>
    </submittedName>
</protein>